<dbReference type="SMART" id="SM00257">
    <property type="entry name" value="LysM"/>
    <property type="match status" value="1"/>
</dbReference>
<organism evidence="3 4">
    <name type="scientific">Luteibacter rhizovicinus</name>
    <dbReference type="NCBI Taxonomy" id="242606"/>
    <lineage>
        <taxon>Bacteria</taxon>
        <taxon>Pseudomonadati</taxon>
        <taxon>Pseudomonadota</taxon>
        <taxon>Gammaproteobacteria</taxon>
        <taxon>Lysobacterales</taxon>
        <taxon>Rhodanobacteraceae</taxon>
        <taxon>Luteibacter</taxon>
    </lineage>
</organism>
<dbReference type="Proteomes" id="UP000295645">
    <property type="component" value="Unassembled WGS sequence"/>
</dbReference>
<dbReference type="InterPro" id="IPR036779">
    <property type="entry name" value="LysM_dom_sf"/>
</dbReference>
<keyword evidence="4" id="KW-1185">Reference proteome</keyword>
<dbReference type="CDD" id="cd16894">
    <property type="entry name" value="MltD-like"/>
    <property type="match status" value="1"/>
</dbReference>
<feature type="signal peptide" evidence="1">
    <location>
        <begin position="1"/>
        <end position="22"/>
    </location>
</feature>
<dbReference type="GO" id="GO:0008932">
    <property type="term" value="F:lytic endotransglycosylase activity"/>
    <property type="evidence" value="ECO:0007669"/>
    <property type="project" value="TreeGrafter"/>
</dbReference>
<dbReference type="PROSITE" id="PS51257">
    <property type="entry name" value="PROKAR_LIPOPROTEIN"/>
    <property type="match status" value="1"/>
</dbReference>
<evidence type="ECO:0000313" key="4">
    <source>
        <dbReference type="Proteomes" id="UP000295645"/>
    </source>
</evidence>
<comment type="caution">
    <text evidence="3">The sequence shown here is derived from an EMBL/GenBank/DDBJ whole genome shotgun (WGS) entry which is preliminary data.</text>
</comment>
<dbReference type="Pfam" id="PF01464">
    <property type="entry name" value="SLT"/>
    <property type="match status" value="1"/>
</dbReference>
<feature type="chain" id="PRO_5020214712" evidence="1">
    <location>
        <begin position="23"/>
        <end position="405"/>
    </location>
</feature>
<dbReference type="AlphaFoldDB" id="A0A4R3YXC2"/>
<dbReference type="InterPro" id="IPR018392">
    <property type="entry name" value="LysM"/>
</dbReference>
<accession>A0A4R3YXC2</accession>
<feature type="domain" description="LysM" evidence="2">
    <location>
        <begin position="358"/>
        <end position="401"/>
    </location>
</feature>
<dbReference type="PROSITE" id="PS51782">
    <property type="entry name" value="LYSM"/>
    <property type="match status" value="1"/>
</dbReference>
<dbReference type="InterPro" id="IPR023346">
    <property type="entry name" value="Lysozyme-like_dom_sf"/>
</dbReference>
<reference evidence="3 4" key="1">
    <citation type="submission" date="2019-03" db="EMBL/GenBank/DDBJ databases">
        <title>Above-ground endophytic microbial communities from plants in different locations in the United States.</title>
        <authorList>
            <person name="Frank C."/>
        </authorList>
    </citation>
    <scope>NUCLEOTIDE SEQUENCE [LARGE SCALE GENOMIC DNA]</scope>
    <source>
        <strain evidence="3 4">LP_13_YM</strain>
    </source>
</reference>
<protein>
    <submittedName>
        <fullName evidence="3">Membrane-bound lytic murein transglycosylase D</fullName>
    </submittedName>
</protein>
<dbReference type="InterPro" id="IPR008258">
    <property type="entry name" value="Transglycosylase_SLT_dom_1"/>
</dbReference>
<dbReference type="Pfam" id="PF01476">
    <property type="entry name" value="LysM"/>
    <property type="match status" value="1"/>
</dbReference>
<evidence type="ECO:0000256" key="1">
    <source>
        <dbReference type="SAM" id="SignalP"/>
    </source>
</evidence>
<sequence>MIPTPRHRLLGLLVPCVLTACAGVPHRPAPALQVKAPEPVVADVDVTPKMLRPAQPADFWSGMRDSFALPGCSADPAVMEWAHTYTRSPARFEQQVNEVLPLIVYAHKSAVQHSVAGEFALLPWVESQYRHVPGGKNMPAGMWQIMPQTARTLGLRVEKNYDQRLDITASTEAVMTMMRRYYDDLGDWRLVDIAYNAGEFGLKNKLDAHGTPPADPAIPRMPMKKVTREHLVKLMAIACVVRDPAKFNVSLPAQSSDDALQVVQVNNPQSLATAARRSGLSMNDLRGFNPAYRTTSGTIASSMLLPRSAAEQYRQADTSGDDTPDEVVADKPAAEAAETKAAKKIVASKSGNNDKAPATHRVGSGESLWTIARRHSVSVKQLMQWNDLHSQNVKPGQVLRLAAAR</sequence>
<gene>
    <name evidence="3" type="ORF">EC912_101369</name>
</gene>
<dbReference type="CDD" id="cd00118">
    <property type="entry name" value="LysM"/>
    <property type="match status" value="1"/>
</dbReference>
<dbReference type="Gene3D" id="1.10.530.10">
    <property type="match status" value="1"/>
</dbReference>
<dbReference type="SUPFAM" id="SSF53955">
    <property type="entry name" value="Lysozyme-like"/>
    <property type="match status" value="1"/>
</dbReference>
<dbReference type="PANTHER" id="PTHR33734:SF22">
    <property type="entry name" value="MEMBRANE-BOUND LYTIC MUREIN TRANSGLYCOSYLASE D"/>
    <property type="match status" value="1"/>
</dbReference>
<dbReference type="EMBL" id="SMCS01000001">
    <property type="protein sequence ID" value="TCV97361.1"/>
    <property type="molecule type" value="Genomic_DNA"/>
</dbReference>
<keyword evidence="1" id="KW-0732">Signal</keyword>
<dbReference type="RefSeq" id="WP_165973465.1">
    <property type="nucleotide sequence ID" value="NZ_SMCS01000001.1"/>
</dbReference>
<proteinExistence type="predicted"/>
<dbReference type="Gene3D" id="3.10.350.10">
    <property type="entry name" value="LysM domain"/>
    <property type="match status" value="1"/>
</dbReference>
<evidence type="ECO:0000313" key="3">
    <source>
        <dbReference type="EMBL" id="TCV97361.1"/>
    </source>
</evidence>
<name>A0A4R3YXC2_9GAMM</name>
<evidence type="ECO:0000259" key="2">
    <source>
        <dbReference type="PROSITE" id="PS51782"/>
    </source>
</evidence>
<dbReference type="SUPFAM" id="SSF54106">
    <property type="entry name" value="LysM domain"/>
    <property type="match status" value="1"/>
</dbReference>
<dbReference type="PANTHER" id="PTHR33734">
    <property type="entry name" value="LYSM DOMAIN-CONTAINING GPI-ANCHORED PROTEIN 2"/>
    <property type="match status" value="1"/>
</dbReference>